<dbReference type="InterPro" id="IPR047215">
    <property type="entry name" value="Galactose_mutarotase-like"/>
</dbReference>
<dbReference type="GO" id="GO:0005737">
    <property type="term" value="C:cytoplasm"/>
    <property type="evidence" value="ECO:0007669"/>
    <property type="project" value="TreeGrafter"/>
</dbReference>
<dbReference type="PIRSF" id="PIRSF005096">
    <property type="entry name" value="GALM"/>
    <property type="match status" value="1"/>
</dbReference>
<accession>A0A516H0P0</accession>
<keyword evidence="3 5" id="KW-0413">Isomerase</keyword>
<dbReference type="KEGG" id="fer:FNB15_07570"/>
<feature type="binding site" evidence="8">
    <location>
        <begin position="95"/>
        <end position="96"/>
    </location>
    <ligand>
        <name>beta-D-galactose</name>
        <dbReference type="ChEBI" id="CHEBI:27667"/>
    </ligand>
</feature>
<dbReference type="Gene3D" id="2.70.98.10">
    <property type="match status" value="1"/>
</dbReference>
<evidence type="ECO:0000256" key="8">
    <source>
        <dbReference type="PIRSR" id="PIRSR005096-3"/>
    </source>
</evidence>
<dbReference type="GO" id="GO:0033499">
    <property type="term" value="P:galactose catabolic process via UDP-galactose, Leloir pathway"/>
    <property type="evidence" value="ECO:0007669"/>
    <property type="project" value="TreeGrafter"/>
</dbReference>
<name>A0A516H0P0_9PROT</name>
<comment type="similarity">
    <text evidence="2 5">Belongs to the aldose epimerase family.</text>
</comment>
<dbReference type="OrthoDB" id="9779408at2"/>
<feature type="binding site" evidence="7">
    <location>
        <position position="263"/>
    </location>
    <ligand>
        <name>beta-D-galactose</name>
        <dbReference type="ChEBI" id="CHEBI:27667"/>
    </ligand>
</feature>
<evidence type="ECO:0000313" key="10">
    <source>
        <dbReference type="Proteomes" id="UP000317496"/>
    </source>
</evidence>
<dbReference type="InterPro" id="IPR015443">
    <property type="entry name" value="Aldose_1-epimerase"/>
</dbReference>
<organism evidence="9 10">
    <name type="scientific">Ferrovibrio terrae</name>
    <dbReference type="NCBI Taxonomy" id="2594003"/>
    <lineage>
        <taxon>Bacteria</taxon>
        <taxon>Pseudomonadati</taxon>
        <taxon>Pseudomonadota</taxon>
        <taxon>Alphaproteobacteria</taxon>
        <taxon>Rhodospirillales</taxon>
        <taxon>Rhodospirillaceae</taxon>
        <taxon>Ferrovibrio</taxon>
    </lineage>
</organism>
<gene>
    <name evidence="9" type="ORF">FNB15_07570</name>
</gene>
<keyword evidence="4 5" id="KW-0119">Carbohydrate metabolism</keyword>
<evidence type="ECO:0000256" key="1">
    <source>
        <dbReference type="ARBA" id="ARBA00005028"/>
    </source>
</evidence>
<dbReference type="InterPro" id="IPR011013">
    <property type="entry name" value="Gal_mutarotase_sf_dom"/>
</dbReference>
<keyword evidence="10" id="KW-1185">Reference proteome</keyword>
<dbReference type="GO" id="GO:0030246">
    <property type="term" value="F:carbohydrate binding"/>
    <property type="evidence" value="ECO:0007669"/>
    <property type="project" value="InterPro"/>
</dbReference>
<dbReference type="InterPro" id="IPR014718">
    <property type="entry name" value="GH-type_carb-bd"/>
</dbReference>
<dbReference type="GO" id="GO:0004034">
    <property type="term" value="F:aldose 1-epimerase activity"/>
    <property type="evidence" value="ECO:0007669"/>
    <property type="project" value="UniProtKB-EC"/>
</dbReference>
<feature type="active site" description="Proton donor" evidence="6">
    <location>
        <position position="192"/>
    </location>
</feature>
<dbReference type="RefSeq" id="WP_144068121.1">
    <property type="nucleotide sequence ID" value="NZ_CP041636.1"/>
</dbReference>
<dbReference type="PANTHER" id="PTHR10091:SF0">
    <property type="entry name" value="GALACTOSE MUTAROTASE"/>
    <property type="match status" value="1"/>
</dbReference>
<proteinExistence type="inferred from homology"/>
<dbReference type="CDD" id="cd09019">
    <property type="entry name" value="galactose_mutarotase_like"/>
    <property type="match status" value="1"/>
</dbReference>
<comment type="pathway">
    <text evidence="1 5">Carbohydrate metabolism; hexose metabolism.</text>
</comment>
<dbReference type="UniPathway" id="UPA00242"/>
<comment type="catalytic activity">
    <reaction evidence="5">
        <text>alpha-D-glucose = beta-D-glucose</text>
        <dbReference type="Rhea" id="RHEA:10264"/>
        <dbReference type="ChEBI" id="CHEBI:15903"/>
        <dbReference type="ChEBI" id="CHEBI:17925"/>
        <dbReference type="EC" id="5.1.3.3"/>
    </reaction>
</comment>
<evidence type="ECO:0000256" key="4">
    <source>
        <dbReference type="ARBA" id="ARBA00023277"/>
    </source>
</evidence>
<dbReference type="EMBL" id="CP041636">
    <property type="protein sequence ID" value="QDO97140.1"/>
    <property type="molecule type" value="Genomic_DNA"/>
</dbReference>
<dbReference type="SUPFAM" id="SSF74650">
    <property type="entry name" value="Galactose mutarotase-like"/>
    <property type="match status" value="1"/>
</dbReference>
<sequence>MSRIGVADRPATDAPQPLLRERWQGHIDGKPVDLFTIANAAGMTVRATNWGAKIMQILVPDRHGRFGDVALGYDSLGDAQTGQPSMGAFIGRYANRIAAGQFCLDGQRYPLSRNDGPHHLHGGTKGSRFRVFDAEQVDGATLRLRYRYADGEEGYPGNLDSEVEYHVSAANELVISYSAQSDRSTVVNFTSHVFFNLRGDDGDILDHRLTIHADAITPVDGTMLPTGEIRPVRGTAFDFTVPMGVGTRIDEDDTQLVQADGYDINYVLRPRNEAVAAVARLADPQSGRVMDILTTAPGLQFYSGNRLSGAVPRDRGKSGRLYGRRDGLCLEPQHFPDSPNHPHFPSTLLRPGQRYTGRIVYRFGIDRAPTDRTGA</sequence>
<evidence type="ECO:0000313" key="9">
    <source>
        <dbReference type="EMBL" id="QDO97140.1"/>
    </source>
</evidence>
<evidence type="ECO:0000256" key="3">
    <source>
        <dbReference type="ARBA" id="ARBA00023235"/>
    </source>
</evidence>
<feature type="active site" description="Proton acceptor" evidence="6">
    <location>
        <position position="331"/>
    </location>
</feature>
<dbReference type="GO" id="GO:0006006">
    <property type="term" value="P:glucose metabolic process"/>
    <property type="evidence" value="ECO:0007669"/>
    <property type="project" value="TreeGrafter"/>
</dbReference>
<dbReference type="Proteomes" id="UP000317496">
    <property type="component" value="Chromosome"/>
</dbReference>
<evidence type="ECO:0000256" key="6">
    <source>
        <dbReference type="PIRSR" id="PIRSR005096-1"/>
    </source>
</evidence>
<dbReference type="Pfam" id="PF01263">
    <property type="entry name" value="Aldose_epim"/>
    <property type="match status" value="1"/>
</dbReference>
<dbReference type="EC" id="5.1.3.3" evidence="5"/>
<reference evidence="9 10" key="1">
    <citation type="submission" date="2019-07" db="EMBL/GenBank/DDBJ databases">
        <title>Genome sequencing for Ferrovibrio sp. K5.</title>
        <authorList>
            <person name="Park S.-J."/>
        </authorList>
    </citation>
    <scope>NUCLEOTIDE SEQUENCE [LARGE SCALE GENOMIC DNA]</scope>
    <source>
        <strain evidence="9 10">K5</strain>
    </source>
</reference>
<evidence type="ECO:0000256" key="2">
    <source>
        <dbReference type="ARBA" id="ARBA00006206"/>
    </source>
</evidence>
<dbReference type="InterPro" id="IPR008183">
    <property type="entry name" value="Aldose_1/G6P_1-epimerase"/>
</dbReference>
<protein>
    <recommendedName>
        <fullName evidence="5">Aldose 1-epimerase</fullName>
        <ecNumber evidence="5">5.1.3.3</ecNumber>
    </recommendedName>
</protein>
<evidence type="ECO:0000256" key="5">
    <source>
        <dbReference type="PIRNR" id="PIRNR005096"/>
    </source>
</evidence>
<evidence type="ECO:0000256" key="7">
    <source>
        <dbReference type="PIRSR" id="PIRSR005096-2"/>
    </source>
</evidence>
<dbReference type="PANTHER" id="PTHR10091">
    <property type="entry name" value="ALDOSE-1-EPIMERASE"/>
    <property type="match status" value="1"/>
</dbReference>
<dbReference type="AlphaFoldDB" id="A0A516H0P0"/>
<dbReference type="NCBIfam" id="NF008277">
    <property type="entry name" value="PRK11055.1"/>
    <property type="match status" value="1"/>
</dbReference>